<dbReference type="InterPro" id="IPR002797">
    <property type="entry name" value="Polysacc_synth"/>
</dbReference>
<feature type="transmembrane region" description="Helical" evidence="6">
    <location>
        <begin position="368"/>
        <end position="389"/>
    </location>
</feature>
<evidence type="ECO:0000256" key="2">
    <source>
        <dbReference type="ARBA" id="ARBA00022475"/>
    </source>
</evidence>
<dbReference type="InterPro" id="IPR044550">
    <property type="entry name" value="WzxE"/>
</dbReference>
<feature type="transmembrane region" description="Helical" evidence="6">
    <location>
        <begin position="256"/>
        <end position="276"/>
    </location>
</feature>
<keyword evidence="2" id="KW-1003">Cell membrane</keyword>
<reference evidence="7 8" key="1">
    <citation type="submission" date="2006-02" db="EMBL/GenBank/DDBJ databases">
        <authorList>
            <person name="Moran M.A."/>
            <person name="Kjelleberg S."/>
            <person name="Egan S."/>
            <person name="Saunders N."/>
            <person name="Thomas T."/>
            <person name="Ferriera S."/>
            <person name="Johnson J."/>
            <person name="Kravitz S."/>
            <person name="Halpern A."/>
            <person name="Remington K."/>
            <person name="Beeson K."/>
            <person name="Tran B."/>
            <person name="Rogers Y.-H."/>
            <person name="Friedman R."/>
            <person name="Venter J.C."/>
        </authorList>
    </citation>
    <scope>NUCLEOTIDE SEQUENCE [LARGE SCALE GENOMIC DNA]</scope>
    <source>
        <strain evidence="7 8">D2</strain>
    </source>
</reference>
<keyword evidence="3 6" id="KW-0812">Transmembrane</keyword>
<evidence type="ECO:0000256" key="1">
    <source>
        <dbReference type="ARBA" id="ARBA00004651"/>
    </source>
</evidence>
<dbReference type="Pfam" id="PF01943">
    <property type="entry name" value="Polysacc_synt"/>
    <property type="match status" value="1"/>
</dbReference>
<dbReference type="eggNOG" id="COG2244">
    <property type="taxonomic scope" value="Bacteria"/>
</dbReference>
<dbReference type="AlphaFoldDB" id="A4C8J3"/>
<evidence type="ECO:0000256" key="6">
    <source>
        <dbReference type="SAM" id="Phobius"/>
    </source>
</evidence>
<dbReference type="STRING" id="87626.PTD2_07689"/>
<dbReference type="PANTHER" id="PTHR30250">
    <property type="entry name" value="PST FAMILY PREDICTED COLANIC ACID TRANSPORTER"/>
    <property type="match status" value="1"/>
</dbReference>
<feature type="transmembrane region" description="Helical" evidence="6">
    <location>
        <begin position="86"/>
        <end position="110"/>
    </location>
</feature>
<evidence type="ECO:0000256" key="3">
    <source>
        <dbReference type="ARBA" id="ARBA00022692"/>
    </source>
</evidence>
<dbReference type="Proteomes" id="UP000006201">
    <property type="component" value="Unassembled WGS sequence"/>
</dbReference>
<keyword evidence="5 6" id="KW-0472">Membrane</keyword>
<dbReference type="EMBL" id="AAOH01000003">
    <property type="protein sequence ID" value="EAR28908.1"/>
    <property type="molecule type" value="Genomic_DNA"/>
</dbReference>
<evidence type="ECO:0000313" key="7">
    <source>
        <dbReference type="EMBL" id="EAR28908.1"/>
    </source>
</evidence>
<protein>
    <submittedName>
        <fullName evidence="7">WzxB protein</fullName>
    </submittedName>
</protein>
<dbReference type="GO" id="GO:0009246">
    <property type="term" value="P:enterobacterial common antigen biosynthetic process"/>
    <property type="evidence" value="ECO:0007669"/>
    <property type="project" value="InterPro"/>
</dbReference>
<feature type="transmembrane region" description="Helical" evidence="6">
    <location>
        <begin position="116"/>
        <end position="136"/>
    </location>
</feature>
<dbReference type="GO" id="GO:0005886">
    <property type="term" value="C:plasma membrane"/>
    <property type="evidence" value="ECO:0007669"/>
    <property type="project" value="UniProtKB-SubCell"/>
</dbReference>
<dbReference type="PANTHER" id="PTHR30250:SF30">
    <property type="entry name" value="LIPID III FLIPPASE"/>
    <property type="match status" value="1"/>
</dbReference>
<feature type="transmembrane region" description="Helical" evidence="6">
    <location>
        <begin position="296"/>
        <end position="314"/>
    </location>
</feature>
<keyword evidence="8" id="KW-1185">Reference proteome</keyword>
<dbReference type="OrthoDB" id="9769862at2"/>
<name>A4C8J3_9GAMM</name>
<comment type="caution">
    <text evidence="7">The sequence shown here is derived from an EMBL/GenBank/DDBJ whole genome shotgun (WGS) entry which is preliminary data.</text>
</comment>
<gene>
    <name evidence="7" type="ORF">PTD2_07689</name>
</gene>
<keyword evidence="4 6" id="KW-1133">Transmembrane helix</keyword>
<proteinExistence type="predicted"/>
<dbReference type="RefSeq" id="WP_009838170.1">
    <property type="nucleotide sequence ID" value="NZ_AAOH01000003.1"/>
</dbReference>
<feature type="transmembrane region" description="Helical" evidence="6">
    <location>
        <begin position="334"/>
        <end position="356"/>
    </location>
</feature>
<feature type="transmembrane region" description="Helical" evidence="6">
    <location>
        <begin position="148"/>
        <end position="170"/>
    </location>
</feature>
<accession>A4C8J3</accession>
<evidence type="ECO:0000313" key="8">
    <source>
        <dbReference type="Proteomes" id="UP000006201"/>
    </source>
</evidence>
<feature type="transmembrane region" description="Helical" evidence="6">
    <location>
        <begin position="176"/>
        <end position="195"/>
    </location>
</feature>
<dbReference type="InterPro" id="IPR050833">
    <property type="entry name" value="Poly_Biosynth_Transport"/>
</dbReference>
<sequence>MKLFSVTILSGLLTFLNMVKGFLISKVVAIYAGPEGVAMMGQLQSFVAAINGLVSNQIGQGIARFTAQNGGDEQSPSLYWRAATKLLVYILCLVTPIFIIFSSQLANWLIGSAELYWIIVLLMVFLPLNICNSFLLSVLNGKEEHLKYITSLMLSTVASTIMAILLIYLYGINGGLAAVALNNALAGLIVIARVYKADWFKLKHWFGQTDAEKITVMSKYMALGVVGALTGPMSLIFVRETLENNISLAAAGNWQLMWSISTAFISVLTTAVGVYYYPKLAKSRYFEHLTSDTLKVFILIIPLALIGAGVIYFIRIELITLLATEEFKYTEKLFGVQLLGDLVRILSYIPALLLMAKGYFKMNALCEIIASLNFAMISYFLIPELGIIGASYAHLINYAVYFFVVSTVFIIHLRKMDRFSDVKQQEVASI</sequence>
<dbReference type="HOGENOM" id="CLU_042154_0_0_6"/>
<evidence type="ECO:0000256" key="5">
    <source>
        <dbReference type="ARBA" id="ARBA00023136"/>
    </source>
</evidence>
<dbReference type="CDD" id="cd13125">
    <property type="entry name" value="MATE_like_10"/>
    <property type="match status" value="1"/>
</dbReference>
<comment type="subcellular location">
    <subcellularLocation>
        <location evidence="1">Cell membrane</location>
        <topology evidence="1">Multi-pass membrane protein</topology>
    </subcellularLocation>
</comment>
<organism evidence="7 8">
    <name type="scientific">Pseudoalteromonas tunicata D2</name>
    <dbReference type="NCBI Taxonomy" id="87626"/>
    <lineage>
        <taxon>Bacteria</taxon>
        <taxon>Pseudomonadati</taxon>
        <taxon>Pseudomonadota</taxon>
        <taxon>Gammaproteobacteria</taxon>
        <taxon>Alteromonadales</taxon>
        <taxon>Pseudoalteromonadaceae</taxon>
        <taxon>Pseudoalteromonas</taxon>
    </lineage>
</organism>
<feature type="transmembrane region" description="Helical" evidence="6">
    <location>
        <begin position="395"/>
        <end position="413"/>
    </location>
</feature>
<feature type="transmembrane region" description="Helical" evidence="6">
    <location>
        <begin position="216"/>
        <end position="236"/>
    </location>
</feature>
<evidence type="ECO:0000256" key="4">
    <source>
        <dbReference type="ARBA" id="ARBA00022989"/>
    </source>
</evidence>